<dbReference type="Proteomes" id="UP001477947">
    <property type="component" value="Chromosome"/>
</dbReference>
<name>A0ABZ3FGQ0_9FIRM</name>
<sequence>MAGYIFNLNSIESLEKCIKTGTYSTLIKSPTTSWAAYAQATFADYFSMKEGDNVYFFCKRNIYGIGTLKNINFDCKFKNFPDALNPIDYKNNDISDYHILPVEIHKLDKGKIINNTYRCACTFIPNPNFFKIGIDMDDVLSSNPYSFRMLRAFEKLSFVKIDDQENKSLKDIILKRNEEHIHSNDVDTIYNFDDTTHNNISNNIDLRYKIDNIDIVKHCIEKRRNHIGKITSEMAIESYIVHELSSNVSSIFGNWDYVSHQVIASPFKPIIYIDKMDIFGYKYIPGFDTISKYLTIEIKKDEASIDAVNQVMKYVDWISHEYAFGDYSMIEGFIVASDFSDDVVNYAKEICKRTYVKVRKPYQSDTWNKIKLIKYYYDSNNTMNFTEVCLF</sequence>
<dbReference type="RefSeq" id="WP_343337939.1">
    <property type="nucleotide sequence ID" value="NZ_CP154622.1"/>
</dbReference>
<organism evidence="1 2">
    <name type="scientific">Terrisporobacter petrolearius</name>
    <dbReference type="NCBI Taxonomy" id="1460447"/>
    <lineage>
        <taxon>Bacteria</taxon>
        <taxon>Bacillati</taxon>
        <taxon>Bacillota</taxon>
        <taxon>Clostridia</taxon>
        <taxon>Peptostreptococcales</taxon>
        <taxon>Peptostreptococcaceae</taxon>
        <taxon>Terrisporobacter</taxon>
    </lineage>
</organism>
<dbReference type="EMBL" id="CP154622">
    <property type="protein sequence ID" value="XAM43008.1"/>
    <property type="molecule type" value="Genomic_DNA"/>
</dbReference>
<evidence type="ECO:0000313" key="1">
    <source>
        <dbReference type="EMBL" id="XAM43008.1"/>
    </source>
</evidence>
<keyword evidence="2" id="KW-1185">Reference proteome</keyword>
<dbReference type="Gene3D" id="3.40.1350.10">
    <property type="match status" value="1"/>
</dbReference>
<dbReference type="InterPro" id="IPR011856">
    <property type="entry name" value="tRNA_endonuc-like_dom_sf"/>
</dbReference>
<reference evidence="1 2" key="1">
    <citation type="submission" date="2024-04" db="EMBL/GenBank/DDBJ databases">
        <title>Isolation and characterization of novel acetogenic strains of the genera Terrisporobacter and Acetoanaerobium.</title>
        <authorList>
            <person name="Boeer T."/>
            <person name="Schueler M.A."/>
            <person name="Lueschen A."/>
            <person name="Eysell L."/>
            <person name="Droege J."/>
            <person name="Heinemann M."/>
            <person name="Engelhardt L."/>
            <person name="Basen M."/>
            <person name="Daniel R."/>
        </authorList>
    </citation>
    <scope>NUCLEOTIDE SEQUENCE [LARGE SCALE GENOMIC DNA]</scope>
    <source>
        <strain evidence="1 2">ELB</strain>
    </source>
</reference>
<proteinExistence type="predicted"/>
<gene>
    <name evidence="1" type="ORF">TPELB_33230</name>
</gene>
<evidence type="ECO:0008006" key="3">
    <source>
        <dbReference type="Google" id="ProtNLM"/>
    </source>
</evidence>
<evidence type="ECO:0000313" key="2">
    <source>
        <dbReference type="Proteomes" id="UP001477947"/>
    </source>
</evidence>
<protein>
    <recommendedName>
        <fullName evidence="3">EVE domain-containing protein</fullName>
    </recommendedName>
</protein>
<accession>A0ABZ3FGQ0</accession>